<dbReference type="AlphaFoldDB" id="G5J0T1"/>
<dbReference type="InterPro" id="IPR050498">
    <property type="entry name" value="Ycf3"/>
</dbReference>
<protein>
    <submittedName>
        <fullName evidence="5">TPR repeat-containing protein</fullName>
    </submittedName>
</protein>
<keyword evidence="4" id="KW-0472">Membrane</keyword>
<keyword evidence="2 3" id="KW-0802">TPR repeat</keyword>
<keyword evidence="4" id="KW-1133">Transmembrane helix</keyword>
<comment type="caution">
    <text evidence="5">The sequence shown here is derived from an EMBL/GenBank/DDBJ whole genome shotgun (WGS) entry which is preliminary data.</text>
</comment>
<dbReference type="Gene3D" id="1.25.40.10">
    <property type="entry name" value="Tetratricopeptide repeat domain"/>
    <property type="match status" value="2"/>
</dbReference>
<proteinExistence type="predicted"/>
<dbReference type="GeneID" id="88764963"/>
<keyword evidence="4" id="KW-0812">Transmembrane</keyword>
<keyword evidence="1" id="KW-0677">Repeat</keyword>
<feature type="transmembrane region" description="Helical" evidence="4">
    <location>
        <begin position="112"/>
        <end position="129"/>
    </location>
</feature>
<evidence type="ECO:0000256" key="3">
    <source>
        <dbReference type="PROSITE-ProRule" id="PRU00339"/>
    </source>
</evidence>
<accession>G5J0T1</accession>
<dbReference type="EMBL" id="AESD01000178">
    <property type="protein sequence ID" value="EHJ14206.1"/>
    <property type="molecule type" value="Genomic_DNA"/>
</dbReference>
<feature type="transmembrane region" description="Helical" evidence="4">
    <location>
        <begin position="49"/>
        <end position="67"/>
    </location>
</feature>
<dbReference type="PATRIC" id="fig|423471.3.peg.1035"/>
<evidence type="ECO:0000313" key="6">
    <source>
        <dbReference type="Proteomes" id="UP000003477"/>
    </source>
</evidence>
<dbReference type="InterPro" id="IPR019734">
    <property type="entry name" value="TPR_rpt"/>
</dbReference>
<sequence>MELPIEIIKSLFALPFPAGLSLAGIVLMIIAAFGGFGSWIDLDQEGKKNVNFLVFFLLSLGLVIWFWTKIPPLYVITLLIILAILFITTAQIRVINQWFGLNQSTIINIRRMAIWLFLYAFALLIYLLFDSTHRNPSGSNIEISPKSNIEIAENLKKQGRKILSDKGRYGLDEAIQKFEEAQKYAKQDGAISYYIGWLKDLNYSIFKKGECQNPSERYADTLRLFDENPPKNDIEREMVIEKGHYFTNKEHRNGGHDRAIDIYNKYILKKDDYDISNPVTYLALVSRGMANFWKGKYELSGDDFEKALAEEPSNQVVYNRGSVYAMYAYARGDYSEAITWYKAAIYGGEVQLKNGKIIKVSGESDLDEARRDLGFALLLDKKSKRDPKDRYTEALGEFNEAIEINKNNHDNNGDSINYYAYVGKGIAEFLLRDIETAKLTLGKVPENDLYSDIAKRYLMKIEQCESSDQSKCVDHLNDVTLSDMVTHPILTGDGISRMFGNVTVHEEELDPVLSLEHKAMYKGPCP</sequence>
<feature type="repeat" description="TPR" evidence="3">
    <location>
        <begin position="281"/>
        <end position="314"/>
    </location>
</feature>
<evidence type="ECO:0000256" key="1">
    <source>
        <dbReference type="ARBA" id="ARBA00022737"/>
    </source>
</evidence>
<feature type="transmembrane region" description="Helical" evidence="4">
    <location>
        <begin position="12"/>
        <end position="37"/>
    </location>
</feature>
<reference evidence="5 6" key="1">
    <citation type="journal article" date="2011" name="Front. Microbiol.">
        <title>Two Strains of Crocosphaera watsonii with Highly Conserved Genomes are Distinguished by Strain-Specific Features.</title>
        <authorList>
            <person name="Bench S.R."/>
            <person name="Ilikchyan I.N."/>
            <person name="Tripp H.J."/>
            <person name="Zehr J.P."/>
        </authorList>
    </citation>
    <scope>NUCLEOTIDE SEQUENCE [LARGE SCALE GENOMIC DNA]</scope>
    <source>
        <strain evidence="5 6">WH 0003</strain>
    </source>
</reference>
<organism evidence="5 6">
    <name type="scientific">Crocosphaera watsonii WH 0003</name>
    <dbReference type="NCBI Taxonomy" id="423471"/>
    <lineage>
        <taxon>Bacteria</taxon>
        <taxon>Bacillati</taxon>
        <taxon>Cyanobacteriota</taxon>
        <taxon>Cyanophyceae</taxon>
        <taxon>Oscillatoriophycideae</taxon>
        <taxon>Chroococcales</taxon>
        <taxon>Aphanothecaceae</taxon>
        <taxon>Crocosphaera</taxon>
    </lineage>
</organism>
<evidence type="ECO:0000256" key="2">
    <source>
        <dbReference type="ARBA" id="ARBA00022803"/>
    </source>
</evidence>
<dbReference type="RefSeq" id="WP_007309599.1">
    <property type="nucleotide sequence ID" value="NZ_AESD01000178.1"/>
</dbReference>
<feature type="transmembrane region" description="Helical" evidence="4">
    <location>
        <begin position="73"/>
        <end position="92"/>
    </location>
</feature>
<dbReference type="PANTHER" id="PTHR44858:SF1">
    <property type="entry name" value="UDP-N-ACETYLGLUCOSAMINE--PEPTIDE N-ACETYLGLUCOSAMINYLTRANSFERASE SPINDLY-RELATED"/>
    <property type="match status" value="1"/>
</dbReference>
<dbReference type="InterPro" id="IPR011990">
    <property type="entry name" value="TPR-like_helical_dom_sf"/>
</dbReference>
<dbReference type="PANTHER" id="PTHR44858">
    <property type="entry name" value="TETRATRICOPEPTIDE REPEAT PROTEIN 6"/>
    <property type="match status" value="1"/>
</dbReference>
<dbReference type="SUPFAM" id="SSF48452">
    <property type="entry name" value="TPR-like"/>
    <property type="match status" value="1"/>
</dbReference>
<name>G5J0T1_CROWT</name>
<dbReference type="Proteomes" id="UP000003477">
    <property type="component" value="Unassembled WGS sequence"/>
</dbReference>
<evidence type="ECO:0000256" key="4">
    <source>
        <dbReference type="SAM" id="Phobius"/>
    </source>
</evidence>
<evidence type="ECO:0000313" key="5">
    <source>
        <dbReference type="EMBL" id="EHJ14206.1"/>
    </source>
</evidence>
<dbReference type="PROSITE" id="PS50005">
    <property type="entry name" value="TPR"/>
    <property type="match status" value="1"/>
</dbReference>
<gene>
    <name evidence="5" type="ORF">CWATWH0003_1119</name>
</gene>